<dbReference type="SUPFAM" id="SSF53098">
    <property type="entry name" value="Ribonuclease H-like"/>
    <property type="match status" value="1"/>
</dbReference>
<proteinExistence type="predicted"/>
<dbReference type="InterPro" id="IPR013103">
    <property type="entry name" value="RVT_2"/>
</dbReference>
<dbReference type="PANTHER" id="PTHR11439:SF467">
    <property type="entry name" value="INTEGRASE CATALYTIC DOMAIN-CONTAINING PROTEIN"/>
    <property type="match status" value="1"/>
</dbReference>
<dbReference type="InterPro" id="IPR036397">
    <property type="entry name" value="RNaseH_sf"/>
</dbReference>
<name>A0A0K0EXC6_STRVS</name>
<dbReference type="STRING" id="75913.A0A0K0EXC6"/>
<dbReference type="Gene3D" id="3.30.420.10">
    <property type="entry name" value="Ribonuclease H-like superfamily/Ribonuclease H"/>
    <property type="match status" value="1"/>
</dbReference>
<dbReference type="GO" id="GO:0003676">
    <property type="term" value="F:nucleic acid binding"/>
    <property type="evidence" value="ECO:0007669"/>
    <property type="project" value="InterPro"/>
</dbReference>
<evidence type="ECO:0000259" key="1">
    <source>
        <dbReference type="Pfam" id="PF07727"/>
    </source>
</evidence>
<accession>A0A0K0EXC6</accession>
<sequence>MKTPGLKDERYYFLAVDMATKLSMVIPLISKRDAFKAIQRMIITWQNSLKRKIKRIRSDCGLKFLNSEVSDLLLNNKILHEQSVSYTPQQNFCRVSSVTNKIPIVHAGLEANHQHLKSVGLLTIYKDTKAVKLFSKGRIGILVGYGPSHNDKSVTNPRLPLPIDSSPVTGRARHKKALLMDSNYDYYIFIYCGEVSNNIYKALKSDEFAKIPQVITPLRTKWIFTKKDSGECKARFTVMGCYQNCSPESYAPTACSITIKSILAISRKYNFIVEQLDVVSAFLQGEMDNVEFVYPSIGYKKFVPEGHALLIKKALYETLQLKSTDFHPPLYFNKKTSNNGSISYTFLLLYVDDCLVVSNSQESIGIICKALSERFKIKRFGLLGSKAKSFIGLEVENVEGNFIIHQTDRINSLLNEFKQLNLTPKNSPMNQILLKHEQLETIPENLHYIYRYVLGKLAYISCSSRPDIAYAVNACAKFANSPKMPHMKALTRILCYVLKTNDVKIIFKFREKELFKSSYGLLLFIFSNSVYWKSKQLIYTSLSRFEDELTALTEGIKIVCWVQKFMEIIEIGNIKPIVFCDNLPVINAVKRNGSCTTRAKHIKISYQWLQEQLENIDLRYCSSDNQKADFLTKLLSGTKLSLGKVVGNKRTIIRYIKK</sequence>
<protein>
    <submittedName>
        <fullName evidence="3">Reverse transcriptase Ty1/copia-type domain-containing protein</fullName>
    </submittedName>
</protein>
<dbReference type="CDD" id="cd09272">
    <property type="entry name" value="RNase_HI_RT_Ty1"/>
    <property type="match status" value="1"/>
</dbReference>
<dbReference type="Proteomes" id="UP000035680">
    <property type="component" value="Unassembled WGS sequence"/>
</dbReference>
<dbReference type="InterPro" id="IPR012337">
    <property type="entry name" value="RNaseH-like_sf"/>
</dbReference>
<reference evidence="2" key="1">
    <citation type="submission" date="2014-07" db="EMBL/GenBank/DDBJ databases">
        <authorList>
            <person name="Martin A.A"/>
            <person name="De Silva N."/>
        </authorList>
    </citation>
    <scope>NUCLEOTIDE SEQUENCE</scope>
</reference>
<evidence type="ECO:0000313" key="2">
    <source>
        <dbReference type="Proteomes" id="UP000035680"/>
    </source>
</evidence>
<evidence type="ECO:0000313" key="3">
    <source>
        <dbReference type="WBParaSite" id="SVE_0118000.1"/>
    </source>
</evidence>
<dbReference type="AlphaFoldDB" id="A0A0K0EXC6"/>
<reference evidence="3" key="2">
    <citation type="submission" date="2015-08" db="UniProtKB">
        <authorList>
            <consortium name="WormBaseParasite"/>
        </authorList>
    </citation>
    <scope>IDENTIFICATION</scope>
</reference>
<dbReference type="PANTHER" id="PTHR11439">
    <property type="entry name" value="GAG-POL-RELATED RETROTRANSPOSON"/>
    <property type="match status" value="1"/>
</dbReference>
<feature type="domain" description="Reverse transcriptase Ty1/copia-type" evidence="1">
    <location>
        <begin position="209"/>
        <end position="430"/>
    </location>
</feature>
<dbReference type="WBParaSite" id="SVE_0118000.1">
    <property type="protein sequence ID" value="SVE_0118000.1"/>
    <property type="gene ID" value="SVE_0118000"/>
</dbReference>
<dbReference type="Pfam" id="PF07727">
    <property type="entry name" value="RVT_2"/>
    <property type="match status" value="1"/>
</dbReference>
<organism evidence="2 3">
    <name type="scientific">Strongyloides venezuelensis</name>
    <name type="common">Threadworm</name>
    <dbReference type="NCBI Taxonomy" id="75913"/>
    <lineage>
        <taxon>Eukaryota</taxon>
        <taxon>Metazoa</taxon>
        <taxon>Ecdysozoa</taxon>
        <taxon>Nematoda</taxon>
        <taxon>Chromadorea</taxon>
        <taxon>Rhabditida</taxon>
        <taxon>Tylenchina</taxon>
        <taxon>Panagrolaimomorpha</taxon>
        <taxon>Strongyloidoidea</taxon>
        <taxon>Strongyloididae</taxon>
        <taxon>Strongyloides</taxon>
    </lineage>
</organism>
<keyword evidence="2" id="KW-1185">Reference proteome</keyword>